<evidence type="ECO:0000313" key="2">
    <source>
        <dbReference type="Proteomes" id="UP000063308"/>
    </source>
</evidence>
<dbReference type="Proteomes" id="UP000063308">
    <property type="component" value="Chromosome"/>
</dbReference>
<gene>
    <name evidence="1" type="ORF">NK6_290</name>
</gene>
<dbReference type="Pfam" id="PF05930">
    <property type="entry name" value="Phage_AlpA"/>
    <property type="match status" value="1"/>
</dbReference>
<accession>A0A0E4FUN4</accession>
<reference evidence="1 2" key="1">
    <citation type="submission" date="2014-11" db="EMBL/GenBank/DDBJ databases">
        <title>Symbiosis island explosion on the genome of extra-slow-growing strains of soybean bradyrhizobia with massive insertion sequences.</title>
        <authorList>
            <person name="Iida T."/>
            <person name="Minamisawa K."/>
        </authorList>
    </citation>
    <scope>NUCLEOTIDE SEQUENCE [LARGE SCALE GENOMIC DNA]</scope>
    <source>
        <strain evidence="1 2">NK6</strain>
    </source>
</reference>
<proteinExistence type="predicted"/>
<evidence type="ECO:0000313" key="1">
    <source>
        <dbReference type="EMBL" id="BAR53478.1"/>
    </source>
</evidence>
<dbReference type="InterPro" id="IPR010260">
    <property type="entry name" value="AlpA"/>
</dbReference>
<organism evidence="1 2">
    <name type="scientific">Bradyrhizobium diazoefficiens</name>
    <dbReference type="NCBI Taxonomy" id="1355477"/>
    <lineage>
        <taxon>Bacteria</taxon>
        <taxon>Pseudomonadati</taxon>
        <taxon>Pseudomonadota</taxon>
        <taxon>Alphaproteobacteria</taxon>
        <taxon>Hyphomicrobiales</taxon>
        <taxon>Nitrobacteraceae</taxon>
        <taxon>Bradyrhizobium</taxon>
    </lineage>
</organism>
<dbReference type="AlphaFoldDB" id="A0A0E4FUN4"/>
<evidence type="ECO:0008006" key="3">
    <source>
        <dbReference type="Google" id="ProtNLM"/>
    </source>
</evidence>
<dbReference type="Gene3D" id="1.10.238.160">
    <property type="match status" value="1"/>
</dbReference>
<dbReference type="EMBL" id="AP014685">
    <property type="protein sequence ID" value="BAR53478.1"/>
    <property type="molecule type" value="Genomic_DNA"/>
</dbReference>
<name>A0A0E4FUN4_9BRAD</name>
<dbReference type="RefSeq" id="WP_060908072.1">
    <property type="nucleotide sequence ID" value="NZ_JAFCKD010000124.1"/>
</dbReference>
<protein>
    <recommendedName>
        <fullName evidence="3">AlpA family phage regulatory protein</fullName>
    </recommendedName>
</protein>
<sequence>MLKKRSTAVQQDGGELTQFVETATISKPGGVGEYFLTKKALCEKVGLTFPFIWQMIREGKFPEGRAVGSRTLWVGSEIDDWILARPARVYRRLTGAA</sequence>